<evidence type="ECO:0000256" key="1">
    <source>
        <dbReference type="ARBA" id="ARBA00004275"/>
    </source>
</evidence>
<dbReference type="GO" id="GO:0016560">
    <property type="term" value="P:protein import into peroxisome matrix, docking"/>
    <property type="evidence" value="ECO:0007669"/>
    <property type="project" value="TreeGrafter"/>
</dbReference>
<dbReference type="SMART" id="SM00028">
    <property type="entry name" value="TPR"/>
    <property type="match status" value="4"/>
</dbReference>
<evidence type="ECO:0000256" key="5">
    <source>
        <dbReference type="ARBA" id="ARBA00022737"/>
    </source>
</evidence>
<dbReference type="Pfam" id="PF13432">
    <property type="entry name" value="TPR_16"/>
    <property type="match status" value="2"/>
</dbReference>
<keyword evidence="4" id="KW-0963">Cytoplasm</keyword>
<evidence type="ECO:0000256" key="8">
    <source>
        <dbReference type="PROSITE-ProRule" id="PRU00339"/>
    </source>
</evidence>
<dbReference type="PROSITE" id="PS50005">
    <property type="entry name" value="TPR"/>
    <property type="match status" value="3"/>
</dbReference>
<evidence type="ECO:0000256" key="6">
    <source>
        <dbReference type="ARBA" id="ARBA00022803"/>
    </source>
</evidence>
<gene>
    <name evidence="9" type="ORF">POCULU_LOCUS1655</name>
</gene>
<dbReference type="InterPro" id="IPR019734">
    <property type="entry name" value="TPR_rpt"/>
</dbReference>
<evidence type="ECO:0000256" key="4">
    <source>
        <dbReference type="ARBA" id="ARBA00022490"/>
    </source>
</evidence>
<dbReference type="SUPFAM" id="SSF48452">
    <property type="entry name" value="TPR-like"/>
    <property type="match status" value="1"/>
</dbReference>
<feature type="repeat" description="TPR" evidence="8">
    <location>
        <begin position="325"/>
        <end position="358"/>
    </location>
</feature>
<dbReference type="AlphaFoldDB" id="A0A9N8WDP2"/>
<evidence type="ECO:0000256" key="2">
    <source>
        <dbReference type="ARBA" id="ARBA00004496"/>
    </source>
</evidence>
<dbReference type="EMBL" id="CAJVPJ010000131">
    <property type="protein sequence ID" value="CAG8483028.1"/>
    <property type="molecule type" value="Genomic_DNA"/>
</dbReference>
<dbReference type="Proteomes" id="UP000789572">
    <property type="component" value="Unassembled WGS sequence"/>
</dbReference>
<evidence type="ECO:0000313" key="9">
    <source>
        <dbReference type="EMBL" id="CAG8483028.1"/>
    </source>
</evidence>
<dbReference type="GO" id="GO:0005778">
    <property type="term" value="C:peroxisomal membrane"/>
    <property type="evidence" value="ECO:0007669"/>
    <property type="project" value="TreeGrafter"/>
</dbReference>
<accession>A0A9N8WDP2</accession>
<sequence>MAFQSIVTGAECSSGANPMTQIMKQFNEDRSLQKVVTNDIGNALPWNQGVCNYVLKALCDAFIPARDSVGPSTFRTVKQELAGENKFANDFFDQRDHGQIVSVDAPHSLHVIENQRHQLAHPEWVTEFDSAITAAEHAKMEEAFKRMNVGASWRAEFENHSHMPALQSVAMPPEFEEAFRKHFDWSSQYALKHDKGKSKIVELDNVSWEEQFAAAQREAEDVQAESFEEELTREDHKLFEEVWSNVRESHLDDPPEPLSWEKEFPEFSEHDESANLGEYVFEPNNPYQGHPDPLNEGIRLVEEGGSLSDAALAFEAAAQKDPNNSEVWTWLGNTQAQNEKEEPAIKALEKAVSIDGKNLNALMNLAVSYTNEGYDYQSYLTLERWMTVKYPEIAERSIPTDIHQNAHSRVTELFLQAARIAPSGQEMDPDVQVGLGVLFYSNSDYDKAVDCFRAALDSRPKDHLLWNRLGATLANSGRSEQAIDAYYKALDLKPTFVRARYNLGVSCINIGCYKEATEHLLGALSMHETIVDKNGGVNVSRSLRDTLRKTFRMMDREDLANKVVADFDINQFRGEFDF</sequence>
<keyword evidence="10" id="KW-1185">Reference proteome</keyword>
<comment type="caution">
    <text evidence="9">The sequence shown here is derived from an EMBL/GenBank/DDBJ whole genome shotgun (WGS) entry which is preliminary data.</text>
</comment>
<evidence type="ECO:0000256" key="3">
    <source>
        <dbReference type="ARBA" id="ARBA00005348"/>
    </source>
</evidence>
<keyword evidence="5" id="KW-0677">Repeat</keyword>
<organism evidence="9 10">
    <name type="scientific">Paraglomus occultum</name>
    <dbReference type="NCBI Taxonomy" id="144539"/>
    <lineage>
        <taxon>Eukaryota</taxon>
        <taxon>Fungi</taxon>
        <taxon>Fungi incertae sedis</taxon>
        <taxon>Mucoromycota</taxon>
        <taxon>Glomeromycotina</taxon>
        <taxon>Glomeromycetes</taxon>
        <taxon>Paraglomerales</taxon>
        <taxon>Paraglomeraceae</taxon>
        <taxon>Paraglomus</taxon>
    </lineage>
</organism>
<proteinExistence type="inferred from homology"/>
<feature type="repeat" description="TPR" evidence="8">
    <location>
        <begin position="463"/>
        <end position="496"/>
    </location>
</feature>
<keyword evidence="6 8" id="KW-0802">TPR repeat</keyword>
<evidence type="ECO:0000256" key="7">
    <source>
        <dbReference type="ARBA" id="ARBA00023140"/>
    </source>
</evidence>
<dbReference type="OrthoDB" id="10006023at2759"/>
<dbReference type="GO" id="GO:0005829">
    <property type="term" value="C:cytosol"/>
    <property type="evidence" value="ECO:0007669"/>
    <property type="project" value="TreeGrafter"/>
</dbReference>
<dbReference type="PANTHER" id="PTHR10130:SF0">
    <property type="entry name" value="GH08708P"/>
    <property type="match status" value="1"/>
</dbReference>
<name>A0A9N8WDP2_9GLOM</name>
<dbReference type="PANTHER" id="PTHR10130">
    <property type="entry name" value="PEROXISOMAL TARGETING SIGNAL 1 RECEPTOR PEX5"/>
    <property type="match status" value="1"/>
</dbReference>
<protein>
    <submittedName>
        <fullName evidence="9">93_t:CDS:1</fullName>
    </submittedName>
</protein>
<keyword evidence="7" id="KW-0576">Peroxisome</keyword>
<feature type="repeat" description="TPR" evidence="8">
    <location>
        <begin position="429"/>
        <end position="462"/>
    </location>
</feature>
<dbReference type="Gene3D" id="1.25.40.10">
    <property type="entry name" value="Tetratricopeptide repeat domain"/>
    <property type="match status" value="1"/>
</dbReference>
<dbReference type="GO" id="GO:0005052">
    <property type="term" value="F:peroxisome matrix targeting signal-1 binding"/>
    <property type="evidence" value="ECO:0007669"/>
    <property type="project" value="TreeGrafter"/>
</dbReference>
<dbReference type="InterPro" id="IPR011990">
    <property type="entry name" value="TPR-like_helical_dom_sf"/>
</dbReference>
<comment type="similarity">
    <text evidence="3">Belongs to the peroxisomal targeting signal receptor family.</text>
</comment>
<evidence type="ECO:0000313" key="10">
    <source>
        <dbReference type="Proteomes" id="UP000789572"/>
    </source>
</evidence>
<dbReference type="InterPro" id="IPR024111">
    <property type="entry name" value="PEX5/PEX5L"/>
</dbReference>
<comment type="subcellular location">
    <subcellularLocation>
        <location evidence="2">Cytoplasm</location>
    </subcellularLocation>
    <subcellularLocation>
        <location evidence="1">Peroxisome</location>
    </subcellularLocation>
</comment>
<reference evidence="9" key="1">
    <citation type="submission" date="2021-06" db="EMBL/GenBank/DDBJ databases">
        <authorList>
            <person name="Kallberg Y."/>
            <person name="Tangrot J."/>
            <person name="Rosling A."/>
        </authorList>
    </citation>
    <scope>NUCLEOTIDE SEQUENCE</scope>
    <source>
        <strain evidence="9">IA702</strain>
    </source>
</reference>